<dbReference type="InterPro" id="IPR027417">
    <property type="entry name" value="P-loop_NTPase"/>
</dbReference>
<keyword evidence="12" id="KW-0547">Nucleotide-binding</keyword>
<name>A0ABQ1NFH8_9BACI</name>
<evidence type="ECO:0000256" key="4">
    <source>
        <dbReference type="ARBA" id="ARBA00003889"/>
    </source>
</evidence>
<dbReference type="EMBL" id="BMCJ01000001">
    <property type="protein sequence ID" value="GGC75563.1"/>
    <property type="molecule type" value="Genomic_DNA"/>
</dbReference>
<keyword evidence="19" id="KW-1185">Reference proteome</keyword>
<comment type="function">
    <text evidence="4">Catalyzes ATP-dependent phosphorylation of adenosylcobinamide and addition of GMP to adenosylcobinamide phosphate.</text>
</comment>
<evidence type="ECO:0000256" key="7">
    <source>
        <dbReference type="ARBA" id="ARBA00007490"/>
    </source>
</evidence>
<comment type="catalytic activity">
    <reaction evidence="3">
        <text>adenosylcob(III)inamide + GTP = adenosylcob(III)inamide phosphate + GDP + H(+)</text>
        <dbReference type="Rhea" id="RHEA:15765"/>
        <dbReference type="ChEBI" id="CHEBI:2480"/>
        <dbReference type="ChEBI" id="CHEBI:15378"/>
        <dbReference type="ChEBI" id="CHEBI:37565"/>
        <dbReference type="ChEBI" id="CHEBI:58189"/>
        <dbReference type="ChEBI" id="CHEBI:58502"/>
        <dbReference type="EC" id="2.7.1.156"/>
    </reaction>
</comment>
<dbReference type="InterPro" id="IPR003203">
    <property type="entry name" value="CobU/CobP"/>
</dbReference>
<evidence type="ECO:0000256" key="14">
    <source>
        <dbReference type="ARBA" id="ARBA00022840"/>
    </source>
</evidence>
<dbReference type="GO" id="GO:0016301">
    <property type="term" value="F:kinase activity"/>
    <property type="evidence" value="ECO:0007669"/>
    <property type="project" value="UniProtKB-KW"/>
</dbReference>
<dbReference type="RefSeq" id="WP_062444603.1">
    <property type="nucleotide sequence ID" value="NZ_BMCJ01000001.1"/>
</dbReference>
<protein>
    <recommendedName>
        <fullName evidence="16">Adenosylcobinamide kinase</fullName>
        <ecNumber evidence="8">2.7.1.156</ecNumber>
        <ecNumber evidence="9">2.7.7.62</ecNumber>
    </recommendedName>
    <alternativeName>
        <fullName evidence="17">Adenosylcobinamide-phosphate guanylyltransferase</fullName>
    </alternativeName>
</protein>
<dbReference type="Pfam" id="PF02283">
    <property type="entry name" value="CobU"/>
    <property type="match status" value="1"/>
</dbReference>
<keyword evidence="11" id="KW-0808">Transferase</keyword>
<evidence type="ECO:0000256" key="2">
    <source>
        <dbReference type="ARBA" id="ARBA00000711"/>
    </source>
</evidence>
<evidence type="ECO:0000256" key="1">
    <source>
        <dbReference type="ARBA" id="ARBA00000312"/>
    </source>
</evidence>
<evidence type="ECO:0000256" key="17">
    <source>
        <dbReference type="ARBA" id="ARBA00030571"/>
    </source>
</evidence>
<accession>A0ABQ1NFH8</accession>
<dbReference type="PANTHER" id="PTHR34848:SF1">
    <property type="entry name" value="BIFUNCTIONAL ADENOSYLCOBALAMIN BIOSYNTHESIS PROTEIN COBU"/>
    <property type="match status" value="1"/>
</dbReference>
<keyword evidence="13 18" id="KW-0418">Kinase</keyword>
<evidence type="ECO:0000256" key="13">
    <source>
        <dbReference type="ARBA" id="ARBA00022777"/>
    </source>
</evidence>
<dbReference type="Gene3D" id="3.40.50.300">
    <property type="entry name" value="P-loop containing nucleotide triphosphate hydrolases"/>
    <property type="match status" value="1"/>
</dbReference>
<evidence type="ECO:0000256" key="5">
    <source>
        <dbReference type="ARBA" id="ARBA00004692"/>
    </source>
</evidence>
<evidence type="ECO:0000256" key="10">
    <source>
        <dbReference type="ARBA" id="ARBA00022573"/>
    </source>
</evidence>
<dbReference type="CDD" id="cd00544">
    <property type="entry name" value="CobU"/>
    <property type="match status" value="1"/>
</dbReference>
<dbReference type="EC" id="2.7.7.62" evidence="9"/>
<dbReference type="EC" id="2.7.1.156" evidence="8"/>
<keyword evidence="10" id="KW-0169">Cobalamin biosynthesis</keyword>
<dbReference type="PANTHER" id="PTHR34848">
    <property type="match status" value="1"/>
</dbReference>
<evidence type="ECO:0000256" key="8">
    <source>
        <dbReference type="ARBA" id="ARBA00012016"/>
    </source>
</evidence>
<evidence type="ECO:0000256" key="12">
    <source>
        <dbReference type="ARBA" id="ARBA00022741"/>
    </source>
</evidence>
<dbReference type="PIRSF" id="PIRSF006135">
    <property type="entry name" value="CobU"/>
    <property type="match status" value="1"/>
</dbReference>
<reference evidence="19" key="1">
    <citation type="journal article" date="2019" name="Int. J. Syst. Evol. Microbiol.">
        <title>The Global Catalogue of Microorganisms (GCM) 10K type strain sequencing project: providing services to taxonomists for standard genome sequencing and annotation.</title>
        <authorList>
            <consortium name="The Broad Institute Genomics Platform"/>
            <consortium name="The Broad Institute Genome Sequencing Center for Infectious Disease"/>
            <person name="Wu L."/>
            <person name="Ma J."/>
        </authorList>
    </citation>
    <scope>NUCLEOTIDE SEQUENCE [LARGE SCALE GENOMIC DNA]</scope>
    <source>
        <strain evidence="19">CCM 7282</strain>
    </source>
</reference>
<comment type="pathway">
    <text evidence="6">Cofactor biosynthesis; adenosylcobalamin biosynthesis; adenosylcobalamin from cob(II)yrinate a,c-diamide: step 5/7.</text>
</comment>
<comment type="catalytic activity">
    <reaction evidence="2">
        <text>adenosylcob(III)inamide phosphate + GTP + H(+) = adenosylcob(III)inamide-GDP + diphosphate</text>
        <dbReference type="Rhea" id="RHEA:22712"/>
        <dbReference type="ChEBI" id="CHEBI:15378"/>
        <dbReference type="ChEBI" id="CHEBI:33019"/>
        <dbReference type="ChEBI" id="CHEBI:37565"/>
        <dbReference type="ChEBI" id="CHEBI:58502"/>
        <dbReference type="ChEBI" id="CHEBI:60487"/>
        <dbReference type="EC" id="2.7.7.62"/>
    </reaction>
</comment>
<evidence type="ECO:0000256" key="15">
    <source>
        <dbReference type="ARBA" id="ARBA00023134"/>
    </source>
</evidence>
<evidence type="ECO:0000256" key="11">
    <source>
        <dbReference type="ARBA" id="ARBA00022679"/>
    </source>
</evidence>
<evidence type="ECO:0000256" key="9">
    <source>
        <dbReference type="ARBA" id="ARBA00012523"/>
    </source>
</evidence>
<gene>
    <name evidence="18" type="primary">cobP</name>
    <name evidence="18" type="ORF">GCM10007216_02650</name>
</gene>
<dbReference type="SUPFAM" id="SSF52540">
    <property type="entry name" value="P-loop containing nucleoside triphosphate hydrolases"/>
    <property type="match status" value="1"/>
</dbReference>
<comment type="similarity">
    <text evidence="7">Belongs to the CobU/CobP family.</text>
</comment>
<keyword evidence="15" id="KW-0342">GTP-binding</keyword>
<dbReference type="Proteomes" id="UP000619534">
    <property type="component" value="Unassembled WGS sequence"/>
</dbReference>
<comment type="catalytic activity">
    <reaction evidence="1">
        <text>adenosylcob(III)inamide + ATP = adenosylcob(III)inamide phosphate + ADP + H(+)</text>
        <dbReference type="Rhea" id="RHEA:15769"/>
        <dbReference type="ChEBI" id="CHEBI:2480"/>
        <dbReference type="ChEBI" id="CHEBI:15378"/>
        <dbReference type="ChEBI" id="CHEBI:30616"/>
        <dbReference type="ChEBI" id="CHEBI:58502"/>
        <dbReference type="ChEBI" id="CHEBI:456216"/>
        <dbReference type="EC" id="2.7.1.156"/>
    </reaction>
</comment>
<evidence type="ECO:0000313" key="18">
    <source>
        <dbReference type="EMBL" id="GGC75563.1"/>
    </source>
</evidence>
<organism evidence="18 19">
    <name type="scientific">Thalassobacillus devorans</name>
    <dbReference type="NCBI Taxonomy" id="279813"/>
    <lineage>
        <taxon>Bacteria</taxon>
        <taxon>Bacillati</taxon>
        <taxon>Bacillota</taxon>
        <taxon>Bacilli</taxon>
        <taxon>Bacillales</taxon>
        <taxon>Bacillaceae</taxon>
        <taxon>Thalassobacillus</taxon>
    </lineage>
</organism>
<proteinExistence type="inferred from homology"/>
<sequence length="177" mass="19949">MLTFISGGARSGKSSFAEKLALESYHKHKDGNLYYFATSVPSDEEMEARIARHRGDRGEEWQTIEASLHVKDRLCDLPTESTVLIDCLTVWLSNRLYIGQAGWETIMQEVSGWIQTAQARQLNLYIVSNDVNEGIPSSVDSVASYTCMLEKLHQYIISSAEKVYQVIAGLPVKWKDD</sequence>
<comment type="caution">
    <text evidence="18">The sequence shown here is derived from an EMBL/GenBank/DDBJ whole genome shotgun (WGS) entry which is preliminary data.</text>
</comment>
<evidence type="ECO:0000313" key="19">
    <source>
        <dbReference type="Proteomes" id="UP000619534"/>
    </source>
</evidence>
<comment type="pathway">
    <text evidence="5">Cofactor biosynthesis; adenosylcobalamin biosynthesis; adenosylcobalamin from cob(II)yrinate a,c-diamide: step 6/7.</text>
</comment>
<evidence type="ECO:0000256" key="3">
    <source>
        <dbReference type="ARBA" id="ARBA00001522"/>
    </source>
</evidence>
<keyword evidence="14" id="KW-0067">ATP-binding</keyword>
<evidence type="ECO:0000256" key="6">
    <source>
        <dbReference type="ARBA" id="ARBA00005159"/>
    </source>
</evidence>
<evidence type="ECO:0000256" key="16">
    <source>
        <dbReference type="ARBA" id="ARBA00029570"/>
    </source>
</evidence>